<dbReference type="NCBIfam" id="TIGR04187">
    <property type="entry name" value="GRASP_SAV_5884"/>
    <property type="match status" value="1"/>
</dbReference>
<comment type="caution">
    <text evidence="3">The sequence shown here is derived from an EMBL/GenBank/DDBJ whole genome shotgun (WGS) entry which is preliminary data.</text>
</comment>
<protein>
    <submittedName>
        <fullName evidence="3">ATP-grasp ribosomal peptide maturase</fullName>
    </submittedName>
</protein>
<evidence type="ECO:0000313" key="4">
    <source>
        <dbReference type="Proteomes" id="UP000638353"/>
    </source>
</evidence>
<dbReference type="GO" id="GO:0046872">
    <property type="term" value="F:metal ion binding"/>
    <property type="evidence" value="ECO:0007669"/>
    <property type="project" value="InterPro"/>
</dbReference>
<dbReference type="PROSITE" id="PS50975">
    <property type="entry name" value="ATP_GRASP"/>
    <property type="match status" value="1"/>
</dbReference>
<name>A0A918WTQ9_9ACTN</name>
<accession>A0A918WTQ9</accession>
<sequence>MGNTVLILTNDEDITAGRVAAELAVRGVPLVRLDPADFPTKVSMSAEISTGTTWSGTVTGLTTGRALVDLDDVAAVYYRRPTQFRLADGMNRAEQQFAYGEARRGFGGVLGALDGALWVNDRAAAVRAEYKPFQLAAASHVGLTIPPTLISSDPQHAHQWAKEQEGPIIYKPLSGIWHADDNQIRALYTSAVEDLDTLLDPAFGRTANLLQRQVPKDHEARAIVVGEQVFAVAIDAGSPSAHNDWRSDYDALSYRRIELPDDTTRKLVALHKQLGLVFGAVDLIHTPDDQWVYLETNQNGEWDWLAEETGIDVASAVADLLTGKAQE</sequence>
<dbReference type="GO" id="GO:0005524">
    <property type="term" value="F:ATP binding"/>
    <property type="evidence" value="ECO:0007669"/>
    <property type="project" value="UniProtKB-UniRule"/>
</dbReference>
<dbReference type="Proteomes" id="UP000638353">
    <property type="component" value="Unassembled WGS sequence"/>
</dbReference>
<dbReference type="GO" id="GO:0005737">
    <property type="term" value="C:cytoplasm"/>
    <property type="evidence" value="ECO:0007669"/>
    <property type="project" value="TreeGrafter"/>
</dbReference>
<reference evidence="3" key="2">
    <citation type="submission" date="2020-09" db="EMBL/GenBank/DDBJ databases">
        <authorList>
            <person name="Sun Q."/>
            <person name="Ohkuma M."/>
        </authorList>
    </citation>
    <scope>NUCLEOTIDE SEQUENCE</scope>
    <source>
        <strain evidence="3">JCM 4637</strain>
    </source>
</reference>
<dbReference type="Gene3D" id="3.30.470.20">
    <property type="entry name" value="ATP-grasp fold, B domain"/>
    <property type="match status" value="1"/>
</dbReference>
<evidence type="ECO:0000259" key="2">
    <source>
        <dbReference type="PROSITE" id="PS50975"/>
    </source>
</evidence>
<dbReference type="SUPFAM" id="SSF56059">
    <property type="entry name" value="Glutathione synthetase ATP-binding domain-like"/>
    <property type="match status" value="1"/>
</dbReference>
<dbReference type="GO" id="GO:0009432">
    <property type="term" value="P:SOS response"/>
    <property type="evidence" value="ECO:0007669"/>
    <property type="project" value="TreeGrafter"/>
</dbReference>
<dbReference type="InterPro" id="IPR011761">
    <property type="entry name" value="ATP-grasp"/>
</dbReference>
<dbReference type="InterPro" id="IPR048936">
    <property type="entry name" value="MvdD-like_ATPgrasp"/>
</dbReference>
<proteinExistence type="predicted"/>
<dbReference type="PANTHER" id="PTHR21621:SF0">
    <property type="entry name" value="BETA-CITRYLGLUTAMATE SYNTHASE B-RELATED"/>
    <property type="match status" value="1"/>
</dbReference>
<dbReference type="RefSeq" id="WP_189822228.1">
    <property type="nucleotide sequence ID" value="NZ_BMVC01000002.1"/>
</dbReference>
<reference evidence="3" key="1">
    <citation type="journal article" date="2014" name="Int. J. Syst. Evol. Microbiol.">
        <title>Complete genome sequence of Corynebacterium casei LMG S-19264T (=DSM 44701T), isolated from a smear-ripened cheese.</title>
        <authorList>
            <consortium name="US DOE Joint Genome Institute (JGI-PGF)"/>
            <person name="Walter F."/>
            <person name="Albersmeier A."/>
            <person name="Kalinowski J."/>
            <person name="Ruckert C."/>
        </authorList>
    </citation>
    <scope>NUCLEOTIDE SEQUENCE</scope>
    <source>
        <strain evidence="3">JCM 4637</strain>
    </source>
</reference>
<dbReference type="EMBL" id="BMVC01000002">
    <property type="protein sequence ID" value="GHC82082.1"/>
    <property type="molecule type" value="Genomic_DNA"/>
</dbReference>
<dbReference type="PANTHER" id="PTHR21621">
    <property type="entry name" value="RIBOSOMAL PROTEIN S6 MODIFICATION PROTEIN"/>
    <property type="match status" value="1"/>
</dbReference>
<feature type="domain" description="ATP-grasp" evidence="2">
    <location>
        <begin position="135"/>
        <end position="322"/>
    </location>
</feature>
<keyword evidence="1" id="KW-0067">ATP-binding</keyword>
<dbReference type="GO" id="GO:0018169">
    <property type="term" value="F:ribosomal S6-glutamic acid ligase activity"/>
    <property type="evidence" value="ECO:0007669"/>
    <property type="project" value="TreeGrafter"/>
</dbReference>
<evidence type="ECO:0000256" key="1">
    <source>
        <dbReference type="PROSITE-ProRule" id="PRU00409"/>
    </source>
</evidence>
<dbReference type="InterPro" id="IPR026449">
    <property type="entry name" value="GRASP_SAV_5884"/>
</dbReference>
<keyword evidence="1" id="KW-0547">Nucleotide-binding</keyword>
<evidence type="ECO:0000313" key="3">
    <source>
        <dbReference type="EMBL" id="GHC82082.1"/>
    </source>
</evidence>
<gene>
    <name evidence="3" type="ORF">GCM10010334_10020</name>
</gene>
<dbReference type="AlphaFoldDB" id="A0A918WTQ9"/>
<dbReference type="Pfam" id="PF21068">
    <property type="entry name" value="ATPgraspMvdD"/>
    <property type="match status" value="1"/>
</dbReference>
<organism evidence="3 4">
    <name type="scientific">Streptomyces finlayi</name>
    <dbReference type="NCBI Taxonomy" id="67296"/>
    <lineage>
        <taxon>Bacteria</taxon>
        <taxon>Bacillati</taxon>
        <taxon>Actinomycetota</taxon>
        <taxon>Actinomycetes</taxon>
        <taxon>Kitasatosporales</taxon>
        <taxon>Streptomycetaceae</taxon>
        <taxon>Streptomyces</taxon>
    </lineage>
</organism>